<evidence type="ECO:0000313" key="1">
    <source>
        <dbReference type="EMBL" id="MDA1360380.1"/>
    </source>
</evidence>
<proteinExistence type="predicted"/>
<accession>A0A9X3PKQ6</accession>
<evidence type="ECO:0000313" key="2">
    <source>
        <dbReference type="Proteomes" id="UP001146067"/>
    </source>
</evidence>
<keyword evidence="2" id="KW-1185">Reference proteome</keyword>
<dbReference type="RefSeq" id="WP_270110308.1">
    <property type="nucleotide sequence ID" value="NZ_JAPZVP010000008.1"/>
</dbReference>
<reference evidence="1" key="1">
    <citation type="submission" date="2022-12" db="EMBL/GenBank/DDBJ databases">
        <title>Gycomyces niveus sp.nov.,a novel actinomycete isolated from soil in Shouguan.</title>
        <authorList>
            <person name="Yang X."/>
        </authorList>
    </citation>
    <scope>NUCLEOTIDE SEQUENCE</scope>
    <source>
        <strain evidence="1">NEAU-A15</strain>
    </source>
</reference>
<dbReference type="Proteomes" id="UP001146067">
    <property type="component" value="Unassembled WGS sequence"/>
</dbReference>
<gene>
    <name evidence="1" type="ORF">O1R50_12150</name>
</gene>
<sequence>MRGGVGELLERVGYGAGHGLRSGGAEGAVGPLPGFAHAPLLLVADSDGLRPPAVDLELLHQHPRDRGVVELRRPAFVEEREPGLPVRAGAFDKGLVGHGLAAR</sequence>
<comment type="caution">
    <text evidence="1">The sequence shown here is derived from an EMBL/GenBank/DDBJ whole genome shotgun (WGS) entry which is preliminary data.</text>
</comment>
<dbReference type="EMBL" id="JAPZVP010000008">
    <property type="protein sequence ID" value="MDA1360380.1"/>
    <property type="molecule type" value="Genomic_DNA"/>
</dbReference>
<dbReference type="AlphaFoldDB" id="A0A9X3PKQ6"/>
<protein>
    <submittedName>
        <fullName evidence="1">Uncharacterized protein</fullName>
    </submittedName>
</protein>
<organism evidence="1 2">
    <name type="scientific">Glycomyces luteolus</name>
    <dbReference type="NCBI Taxonomy" id="2670330"/>
    <lineage>
        <taxon>Bacteria</taxon>
        <taxon>Bacillati</taxon>
        <taxon>Actinomycetota</taxon>
        <taxon>Actinomycetes</taxon>
        <taxon>Glycomycetales</taxon>
        <taxon>Glycomycetaceae</taxon>
        <taxon>Glycomyces</taxon>
    </lineage>
</organism>
<name>A0A9X3PKQ6_9ACTN</name>